<reference evidence="2 3" key="1">
    <citation type="submission" date="2021-04" db="EMBL/GenBank/DDBJ databases">
        <title>Magnetospirillum sulfuroxidans sp. nov., a facultative chemolithoautotrophic sulfur-oxidizing alphaproteobacterium isolated from freshwater sediment and proposals for Paramagetospirillum gen. nov., and Magnetospirillaceae fam. nov.</title>
        <authorList>
            <person name="Koziaeva V."/>
            <person name="Geelhoed J.S."/>
            <person name="Sorokin D.Y."/>
            <person name="Grouzdev D.S."/>
        </authorList>
    </citation>
    <scope>NUCLEOTIDE SEQUENCE [LARGE SCALE GENOMIC DNA]</scope>
    <source>
        <strain evidence="2 3">J10</strain>
    </source>
</reference>
<evidence type="ECO:0000313" key="2">
    <source>
        <dbReference type="EMBL" id="MBR9973185.1"/>
    </source>
</evidence>
<dbReference type="SUPFAM" id="SSF48295">
    <property type="entry name" value="TrpR-like"/>
    <property type="match status" value="1"/>
</dbReference>
<dbReference type="SMART" id="SM00760">
    <property type="entry name" value="Bac_DnaA_C"/>
    <property type="match status" value="1"/>
</dbReference>
<dbReference type="PANTHER" id="PTHR30050">
    <property type="entry name" value="CHROMOSOMAL REPLICATION INITIATOR PROTEIN DNAA"/>
    <property type="match status" value="1"/>
</dbReference>
<feature type="domain" description="Chromosomal replication initiator DnaA C-terminal" evidence="1">
    <location>
        <begin position="22"/>
        <end position="91"/>
    </location>
</feature>
<sequence>MSVALAEIRSAAPLRYKVSDPFVADVIATVAAEFGLSEREMMVHSRDHRLWKPRMAAMYYARLLTSCSLPELGRVFGGRSHTTVLRAFRRCREMIDSDEVWAARMDRLLVRLVEKIVAPKGQ</sequence>
<dbReference type="RefSeq" id="WP_211550664.1">
    <property type="nucleotide sequence ID" value="NZ_JAGTUF010000018.1"/>
</dbReference>
<dbReference type="EMBL" id="JAGTUF010000018">
    <property type="protein sequence ID" value="MBR9973185.1"/>
    <property type="molecule type" value="Genomic_DNA"/>
</dbReference>
<accession>A0ABS5IFL0</accession>
<dbReference type="PANTHER" id="PTHR30050:SF5">
    <property type="entry name" value="DNAA REGULATORY INACTIVATOR HDA"/>
    <property type="match status" value="1"/>
</dbReference>
<dbReference type="Pfam" id="PF08299">
    <property type="entry name" value="Bac_DnaA_C"/>
    <property type="match status" value="1"/>
</dbReference>
<gene>
    <name evidence="2" type="ORF">KEC16_15790</name>
</gene>
<proteinExistence type="predicted"/>
<protein>
    <recommendedName>
        <fullName evidence="1">Chromosomal replication initiator DnaA C-terminal domain-containing protein</fullName>
    </recommendedName>
</protein>
<dbReference type="InterPro" id="IPR013159">
    <property type="entry name" value="DnaA_C"/>
</dbReference>
<dbReference type="Proteomes" id="UP000680714">
    <property type="component" value="Unassembled WGS sequence"/>
</dbReference>
<keyword evidence="3" id="KW-1185">Reference proteome</keyword>
<dbReference type="CDD" id="cd06571">
    <property type="entry name" value="Bac_DnaA_C"/>
    <property type="match status" value="1"/>
</dbReference>
<dbReference type="InterPro" id="IPR010921">
    <property type="entry name" value="Trp_repressor/repl_initiator"/>
</dbReference>
<evidence type="ECO:0000313" key="3">
    <source>
        <dbReference type="Proteomes" id="UP000680714"/>
    </source>
</evidence>
<comment type="caution">
    <text evidence="2">The sequence shown here is derived from an EMBL/GenBank/DDBJ whole genome shotgun (WGS) entry which is preliminary data.</text>
</comment>
<organism evidence="2 3">
    <name type="scientific">Magnetospirillum sulfuroxidans</name>
    <dbReference type="NCBI Taxonomy" id="611300"/>
    <lineage>
        <taxon>Bacteria</taxon>
        <taxon>Pseudomonadati</taxon>
        <taxon>Pseudomonadota</taxon>
        <taxon>Alphaproteobacteria</taxon>
        <taxon>Rhodospirillales</taxon>
        <taxon>Rhodospirillaceae</taxon>
        <taxon>Magnetospirillum</taxon>
    </lineage>
</organism>
<evidence type="ECO:0000259" key="1">
    <source>
        <dbReference type="SMART" id="SM00760"/>
    </source>
</evidence>
<dbReference type="Gene3D" id="1.10.1750.10">
    <property type="match status" value="1"/>
</dbReference>
<name>A0ABS5IFL0_9PROT</name>